<protein>
    <submittedName>
        <fullName evidence="1">Uncharacterized protein</fullName>
    </submittedName>
</protein>
<reference evidence="1 2" key="1">
    <citation type="journal article" date="2015" name="Nat. Commun.">
        <title>Outbred genome sequencing and CRISPR/Cas9 gene editing in butterflies.</title>
        <authorList>
            <person name="Li X."/>
            <person name="Fan D."/>
            <person name="Zhang W."/>
            <person name="Liu G."/>
            <person name="Zhang L."/>
            <person name="Zhao L."/>
            <person name="Fang X."/>
            <person name="Chen L."/>
            <person name="Dong Y."/>
            <person name="Chen Y."/>
            <person name="Ding Y."/>
            <person name="Zhao R."/>
            <person name="Feng M."/>
            <person name="Zhu Y."/>
            <person name="Feng Y."/>
            <person name="Jiang X."/>
            <person name="Zhu D."/>
            <person name="Xiang H."/>
            <person name="Feng X."/>
            <person name="Li S."/>
            <person name="Wang J."/>
            <person name="Zhang G."/>
            <person name="Kronforst M.R."/>
            <person name="Wang W."/>
        </authorList>
    </citation>
    <scope>NUCLEOTIDE SEQUENCE [LARGE SCALE GENOMIC DNA]</scope>
    <source>
        <strain evidence="1">Ya'a_city_454_Pm</strain>
        <tissue evidence="1">Whole body</tissue>
    </source>
</reference>
<dbReference type="EMBL" id="KQ461198">
    <property type="protein sequence ID" value="KPJ06100.1"/>
    <property type="molecule type" value="Genomic_DNA"/>
</dbReference>
<proteinExistence type="predicted"/>
<dbReference type="Proteomes" id="UP000053240">
    <property type="component" value="Unassembled WGS sequence"/>
</dbReference>
<accession>A0A194QMB8</accession>
<dbReference type="AlphaFoldDB" id="A0A194QMB8"/>
<keyword evidence="2" id="KW-1185">Reference proteome</keyword>
<evidence type="ECO:0000313" key="2">
    <source>
        <dbReference type="Proteomes" id="UP000053240"/>
    </source>
</evidence>
<gene>
    <name evidence="1" type="ORF">RR48_14542</name>
</gene>
<dbReference type="InParanoid" id="A0A194QMB8"/>
<organism evidence="1 2">
    <name type="scientific">Papilio machaon</name>
    <name type="common">Old World swallowtail butterfly</name>
    <dbReference type="NCBI Taxonomy" id="76193"/>
    <lineage>
        <taxon>Eukaryota</taxon>
        <taxon>Metazoa</taxon>
        <taxon>Ecdysozoa</taxon>
        <taxon>Arthropoda</taxon>
        <taxon>Hexapoda</taxon>
        <taxon>Insecta</taxon>
        <taxon>Pterygota</taxon>
        <taxon>Neoptera</taxon>
        <taxon>Endopterygota</taxon>
        <taxon>Lepidoptera</taxon>
        <taxon>Glossata</taxon>
        <taxon>Ditrysia</taxon>
        <taxon>Papilionoidea</taxon>
        <taxon>Papilionidae</taxon>
        <taxon>Papilioninae</taxon>
        <taxon>Papilio</taxon>
    </lineage>
</organism>
<name>A0A194QMB8_PAPMA</name>
<sequence length="81" mass="8663">MRATLSVAGVELSGCRAVELCKRCAFGAAGPALTRRARGERAMPRSRRLLGRAFRDTTRTHCTLHSPGTASTHAIILSSIV</sequence>
<evidence type="ECO:0000313" key="1">
    <source>
        <dbReference type="EMBL" id="KPJ06100.1"/>
    </source>
</evidence>